<keyword evidence="1" id="KW-0812">Transmembrane</keyword>
<dbReference type="EMBL" id="CM004474">
    <property type="protein sequence ID" value="OCT81391.1"/>
    <property type="molecule type" value="Genomic_DNA"/>
</dbReference>
<proteinExistence type="predicted"/>
<keyword evidence="1" id="KW-0472">Membrane</keyword>
<dbReference type="Proteomes" id="UP000694892">
    <property type="component" value="Chromosome 5L"/>
</dbReference>
<organism evidence="2 3">
    <name type="scientific">Xenopus laevis</name>
    <name type="common">African clawed frog</name>
    <dbReference type="NCBI Taxonomy" id="8355"/>
    <lineage>
        <taxon>Eukaryota</taxon>
        <taxon>Metazoa</taxon>
        <taxon>Chordata</taxon>
        <taxon>Craniata</taxon>
        <taxon>Vertebrata</taxon>
        <taxon>Euteleostomi</taxon>
        <taxon>Amphibia</taxon>
        <taxon>Batrachia</taxon>
        <taxon>Anura</taxon>
        <taxon>Pipoidea</taxon>
        <taxon>Pipidae</taxon>
        <taxon>Xenopodinae</taxon>
        <taxon>Xenopus</taxon>
        <taxon>Xenopus</taxon>
    </lineage>
</organism>
<dbReference type="AlphaFoldDB" id="A0A974HKW4"/>
<evidence type="ECO:0000313" key="3">
    <source>
        <dbReference type="Proteomes" id="UP000694892"/>
    </source>
</evidence>
<gene>
    <name evidence="2" type="ORF">XELAEV_18028211mg</name>
</gene>
<sequence length="71" mass="7894">MQCVVRTTLCLQDKLKSCAYKKKGTLRQAGRKINNPSSKLKSNSILESGCTISVYSAVCLCLYITYGPFRL</sequence>
<protein>
    <submittedName>
        <fullName evidence="2">Uncharacterized protein</fullName>
    </submittedName>
</protein>
<reference evidence="3" key="1">
    <citation type="journal article" date="2016" name="Nature">
        <title>Genome evolution in the allotetraploid frog Xenopus laevis.</title>
        <authorList>
            <person name="Session A.M."/>
            <person name="Uno Y."/>
            <person name="Kwon T."/>
            <person name="Chapman J.A."/>
            <person name="Toyoda A."/>
            <person name="Takahashi S."/>
            <person name="Fukui A."/>
            <person name="Hikosaka A."/>
            <person name="Suzuki A."/>
            <person name="Kondo M."/>
            <person name="van Heeringen S.J."/>
            <person name="Quigley I."/>
            <person name="Heinz S."/>
            <person name="Ogino H."/>
            <person name="Ochi H."/>
            <person name="Hellsten U."/>
            <person name="Lyons J.B."/>
            <person name="Simakov O."/>
            <person name="Putnam N."/>
            <person name="Stites J."/>
            <person name="Kuroki Y."/>
            <person name="Tanaka T."/>
            <person name="Michiue T."/>
            <person name="Watanabe M."/>
            <person name="Bogdanovic O."/>
            <person name="Lister R."/>
            <person name="Georgiou G."/>
            <person name="Paranjpe S.S."/>
            <person name="van Kruijsbergen I."/>
            <person name="Shu S."/>
            <person name="Carlson J."/>
            <person name="Kinoshita T."/>
            <person name="Ohta Y."/>
            <person name="Mawaribuchi S."/>
            <person name="Jenkins J."/>
            <person name="Grimwood J."/>
            <person name="Schmutz J."/>
            <person name="Mitros T."/>
            <person name="Mozaffari S.V."/>
            <person name="Suzuki Y."/>
            <person name="Haramoto Y."/>
            <person name="Yamamoto T.S."/>
            <person name="Takagi C."/>
            <person name="Heald R."/>
            <person name="Miller K."/>
            <person name="Haudenschild C."/>
            <person name="Kitzman J."/>
            <person name="Nakayama T."/>
            <person name="Izutsu Y."/>
            <person name="Robert J."/>
            <person name="Fortriede J."/>
            <person name="Burns K."/>
            <person name="Lotay V."/>
            <person name="Karimi K."/>
            <person name="Yasuoka Y."/>
            <person name="Dichmann D.S."/>
            <person name="Flajnik M.F."/>
            <person name="Houston D.W."/>
            <person name="Shendure J."/>
            <person name="DuPasquier L."/>
            <person name="Vize P.D."/>
            <person name="Zorn A.M."/>
            <person name="Ito M."/>
            <person name="Marcotte E.M."/>
            <person name="Wallingford J.B."/>
            <person name="Ito Y."/>
            <person name="Asashima M."/>
            <person name="Ueno N."/>
            <person name="Matsuda Y."/>
            <person name="Veenstra G.J."/>
            <person name="Fujiyama A."/>
            <person name="Harland R.M."/>
            <person name="Taira M."/>
            <person name="Rokhsar D.S."/>
        </authorList>
    </citation>
    <scope>NUCLEOTIDE SEQUENCE [LARGE SCALE GENOMIC DNA]</scope>
    <source>
        <strain evidence="3">J</strain>
    </source>
</reference>
<evidence type="ECO:0000313" key="2">
    <source>
        <dbReference type="EMBL" id="OCT81391.1"/>
    </source>
</evidence>
<evidence type="ECO:0000256" key="1">
    <source>
        <dbReference type="SAM" id="Phobius"/>
    </source>
</evidence>
<accession>A0A974HKW4</accession>
<keyword evidence="1" id="KW-1133">Transmembrane helix</keyword>
<feature type="transmembrane region" description="Helical" evidence="1">
    <location>
        <begin position="45"/>
        <end position="66"/>
    </location>
</feature>
<name>A0A974HKW4_XENLA</name>